<dbReference type="InterPro" id="IPR002938">
    <property type="entry name" value="FAD-bd"/>
</dbReference>
<evidence type="ECO:0000259" key="2">
    <source>
        <dbReference type="Pfam" id="PF01494"/>
    </source>
</evidence>
<dbReference type="PRINTS" id="PR00420">
    <property type="entry name" value="RNGMNOXGNASE"/>
</dbReference>
<comment type="caution">
    <text evidence="3">The sequence shown here is derived from an EMBL/GenBank/DDBJ whole genome shotgun (WGS) entry which is preliminary data.</text>
</comment>
<keyword evidence="3" id="KW-0503">Monooxygenase</keyword>
<dbReference type="InterPro" id="IPR050631">
    <property type="entry name" value="PheA/TfdB_FAD_monoxygenase"/>
</dbReference>
<dbReference type="EMBL" id="JAHHHV010000002">
    <property type="protein sequence ID" value="MBW4463910.1"/>
    <property type="molecule type" value="Genomic_DNA"/>
</dbReference>
<dbReference type="Proteomes" id="UP000707356">
    <property type="component" value="Unassembled WGS sequence"/>
</dbReference>
<sequence length="422" mass="46368">MTKTVIVGAGPTGAALAYLLARQGLEVTLIEAAPDFERLFRGEGLMPSGLDALVQMDLQSLLDQIPTQTIQRWEMLVEGCPVVQIDEPAGLQTTIVSQPAFLKAVVAKAQQYPGFRFMQGSVQALIYQQERVAGVRGNQAGAMQEIAADLVIGTDGRGSTLRRLADLRLQRRDYDSNLLWFRLPAPLPVPQRSIFYGFIRGSESLGAYSSWDGSLKLAYILPRDTAFDWKNLDWPTRLAAIGPDWFATHLQTHAAALEAPVLLNVLFGCCPRWFRPGLLLLGDAAHPMAPIRAQGINLALRDVIVAVNQLAPLLKANGTASAIDQALAQIQAEREPEIRRAQTLQQHEQGQANLIAQQPLLRQALRLAAPLTRPLISRRWLSRQKDLRYGASLVRLAPDFAPDGLKFRMQVDNPTLDAAPSA</sequence>
<dbReference type="Gene3D" id="3.50.50.60">
    <property type="entry name" value="FAD/NAD(P)-binding domain"/>
    <property type="match status" value="2"/>
</dbReference>
<reference evidence="3" key="2">
    <citation type="journal article" date="2022" name="Microbiol. Resour. Announc.">
        <title>Metagenome Sequencing to Explore Phylogenomics of Terrestrial Cyanobacteria.</title>
        <authorList>
            <person name="Ward R.D."/>
            <person name="Stajich J.E."/>
            <person name="Johansen J.R."/>
            <person name="Huntemann M."/>
            <person name="Clum A."/>
            <person name="Foster B."/>
            <person name="Foster B."/>
            <person name="Roux S."/>
            <person name="Palaniappan K."/>
            <person name="Varghese N."/>
            <person name="Mukherjee S."/>
            <person name="Reddy T.B.K."/>
            <person name="Daum C."/>
            <person name="Copeland A."/>
            <person name="Chen I.A."/>
            <person name="Ivanova N.N."/>
            <person name="Kyrpides N.C."/>
            <person name="Shapiro N."/>
            <person name="Eloe-Fadrosh E.A."/>
            <person name="Pietrasiak N."/>
        </authorList>
    </citation>
    <scope>NUCLEOTIDE SEQUENCE</scope>
    <source>
        <strain evidence="3">GSE-TBD4-15B</strain>
    </source>
</reference>
<dbReference type="AlphaFoldDB" id="A0A951P7P7"/>
<feature type="domain" description="FAD-binding" evidence="2">
    <location>
        <begin position="2"/>
        <end position="326"/>
    </location>
</feature>
<dbReference type="SUPFAM" id="SSF51905">
    <property type="entry name" value="FAD/NAD(P)-binding domain"/>
    <property type="match status" value="1"/>
</dbReference>
<evidence type="ECO:0000313" key="4">
    <source>
        <dbReference type="Proteomes" id="UP000707356"/>
    </source>
</evidence>
<dbReference type="GO" id="GO:0004497">
    <property type="term" value="F:monooxygenase activity"/>
    <property type="evidence" value="ECO:0007669"/>
    <property type="project" value="UniProtKB-KW"/>
</dbReference>
<keyword evidence="1" id="KW-0560">Oxidoreductase</keyword>
<proteinExistence type="predicted"/>
<name>A0A951P7P7_9CYAN</name>
<protein>
    <submittedName>
        <fullName evidence="3">FAD-dependent monooxygenase</fullName>
    </submittedName>
</protein>
<dbReference type="PANTHER" id="PTHR43476">
    <property type="entry name" value="3-(3-HYDROXY-PHENYL)PROPIONATE/3-HYDROXYCINNAMIC ACID HYDROXYLASE"/>
    <property type="match status" value="1"/>
</dbReference>
<reference evidence="3" key="1">
    <citation type="submission" date="2021-05" db="EMBL/GenBank/DDBJ databases">
        <authorList>
            <person name="Pietrasiak N."/>
            <person name="Ward R."/>
            <person name="Stajich J.E."/>
            <person name="Kurbessoian T."/>
        </authorList>
    </citation>
    <scope>NUCLEOTIDE SEQUENCE</scope>
    <source>
        <strain evidence="3">GSE-TBD4-15B</strain>
    </source>
</reference>
<gene>
    <name evidence="3" type="ORF">KME07_00510</name>
</gene>
<organism evidence="3 4">
    <name type="scientific">Pegethrix bostrychoides GSE-TBD4-15B</name>
    <dbReference type="NCBI Taxonomy" id="2839662"/>
    <lineage>
        <taxon>Bacteria</taxon>
        <taxon>Bacillati</taxon>
        <taxon>Cyanobacteriota</taxon>
        <taxon>Cyanophyceae</taxon>
        <taxon>Oculatellales</taxon>
        <taxon>Oculatellaceae</taxon>
        <taxon>Pegethrix</taxon>
    </lineage>
</organism>
<dbReference type="InterPro" id="IPR036188">
    <property type="entry name" value="FAD/NAD-bd_sf"/>
</dbReference>
<evidence type="ECO:0000256" key="1">
    <source>
        <dbReference type="ARBA" id="ARBA00023002"/>
    </source>
</evidence>
<dbReference type="GO" id="GO:0071949">
    <property type="term" value="F:FAD binding"/>
    <property type="evidence" value="ECO:0007669"/>
    <property type="project" value="InterPro"/>
</dbReference>
<evidence type="ECO:0000313" key="3">
    <source>
        <dbReference type="EMBL" id="MBW4463910.1"/>
    </source>
</evidence>
<accession>A0A951P7P7</accession>
<dbReference type="Pfam" id="PF01494">
    <property type="entry name" value="FAD_binding_3"/>
    <property type="match status" value="1"/>
</dbReference>
<dbReference type="PANTHER" id="PTHR43476:SF5">
    <property type="entry name" value="FAD-DEPENDENT MONOOXYGENASE"/>
    <property type="match status" value="1"/>
</dbReference>